<evidence type="ECO:0000259" key="1">
    <source>
        <dbReference type="Pfam" id="PF05050"/>
    </source>
</evidence>
<keyword evidence="3" id="KW-1185">Reference proteome</keyword>
<reference evidence="3" key="1">
    <citation type="submission" date="2017-08" db="EMBL/GenBank/DDBJ databases">
        <authorList>
            <person name="Grouzdev D.S."/>
            <person name="Gaisin V.A."/>
            <person name="Rysina M.S."/>
            <person name="Gorlenko V.M."/>
        </authorList>
    </citation>
    <scope>NUCLEOTIDE SEQUENCE [LARGE SCALE GENOMIC DNA]</scope>
    <source>
        <strain evidence="3">Kir15-3F</strain>
    </source>
</reference>
<accession>A0A2A6RFW7</accession>
<dbReference type="RefSeq" id="WP_097645124.1">
    <property type="nucleotide sequence ID" value="NZ_NQWI01000092.1"/>
</dbReference>
<dbReference type="PANTHER" id="PTHR32026">
    <property type="entry name" value="METHYLTRANSFERASE-LIKE PROTEIN 24"/>
    <property type="match status" value="1"/>
</dbReference>
<evidence type="ECO:0000313" key="3">
    <source>
        <dbReference type="Proteomes" id="UP000220527"/>
    </source>
</evidence>
<proteinExistence type="predicted"/>
<dbReference type="EMBL" id="NQWI01000092">
    <property type="protein sequence ID" value="PDW02024.1"/>
    <property type="molecule type" value="Genomic_DNA"/>
</dbReference>
<dbReference type="NCBIfam" id="TIGR01444">
    <property type="entry name" value="fkbM_fam"/>
    <property type="match status" value="1"/>
</dbReference>
<gene>
    <name evidence="2" type="ORF">CJ255_16105</name>
</gene>
<dbReference type="Pfam" id="PF05050">
    <property type="entry name" value="Methyltransf_21"/>
    <property type="match status" value="1"/>
</dbReference>
<dbReference type="Proteomes" id="UP000220527">
    <property type="component" value="Unassembled WGS sequence"/>
</dbReference>
<organism evidence="2 3">
    <name type="scientific">Candidatus Viridilinea mediisalina</name>
    <dbReference type="NCBI Taxonomy" id="2024553"/>
    <lineage>
        <taxon>Bacteria</taxon>
        <taxon>Bacillati</taxon>
        <taxon>Chloroflexota</taxon>
        <taxon>Chloroflexia</taxon>
        <taxon>Chloroflexales</taxon>
        <taxon>Chloroflexineae</taxon>
        <taxon>Oscillochloridaceae</taxon>
        <taxon>Candidatus Viridilinea</taxon>
    </lineage>
</organism>
<dbReference type="AlphaFoldDB" id="A0A2A6RFW7"/>
<dbReference type="SUPFAM" id="SSF53335">
    <property type="entry name" value="S-adenosyl-L-methionine-dependent methyltransferases"/>
    <property type="match status" value="1"/>
</dbReference>
<dbReference type="PANTHER" id="PTHR32026:SF10">
    <property type="entry name" value="METHYLTRANSFERASE-LIKE PROTEIN 24-RELATED"/>
    <property type="match status" value="1"/>
</dbReference>
<dbReference type="InterPro" id="IPR026913">
    <property type="entry name" value="METTL24"/>
</dbReference>
<evidence type="ECO:0000313" key="2">
    <source>
        <dbReference type="EMBL" id="PDW02024.1"/>
    </source>
</evidence>
<comment type="caution">
    <text evidence="2">The sequence shown here is derived from an EMBL/GenBank/DDBJ whole genome shotgun (WGS) entry which is preliminary data.</text>
</comment>
<dbReference type="InterPro" id="IPR029063">
    <property type="entry name" value="SAM-dependent_MTases_sf"/>
</dbReference>
<feature type="domain" description="Methyltransferase FkbM" evidence="1">
    <location>
        <begin position="78"/>
        <end position="220"/>
    </location>
</feature>
<dbReference type="OrthoDB" id="147340at2"/>
<dbReference type="Gene3D" id="3.40.50.150">
    <property type="entry name" value="Vaccinia Virus protein VP39"/>
    <property type="match status" value="1"/>
</dbReference>
<protein>
    <recommendedName>
        <fullName evidence="1">Methyltransferase FkbM domain-containing protein</fullName>
    </recommendedName>
</protein>
<dbReference type="InterPro" id="IPR006342">
    <property type="entry name" value="FkbM_mtfrase"/>
</dbReference>
<sequence>MAMIFQRKNLRLARTLIRHALGLGFYARPDITCYKERHGSDYGGWWLQPKLLNDDSIIYSVGVGTDISFDLSIIKNLGVSVHAFDPTPKSIDWLKKQEKPDRFVFHDIGVAHYDGFARFYAPKNAQHVSHSMISQDNVGDEAIEVRVCSLQTIMKELAHDRIDVLKIDIEGAEYSLIDQILEESIPVQQLLVEFHHRVIPDGVKMTKKTVQKMRESGYRIFAVSENGEEFSFVKLD</sequence>
<name>A0A2A6RFW7_9CHLR</name>